<dbReference type="AlphaFoldDB" id="A0A398AP60"/>
<reference evidence="1 2" key="1">
    <citation type="submission" date="2018-06" db="EMBL/GenBank/DDBJ databases">
        <title>WGS assembly of Brassica rapa FPsc.</title>
        <authorList>
            <person name="Bowman J."/>
            <person name="Kohchi T."/>
            <person name="Yamato K."/>
            <person name="Jenkins J."/>
            <person name="Shu S."/>
            <person name="Ishizaki K."/>
            <person name="Yamaoka S."/>
            <person name="Nishihama R."/>
            <person name="Nakamura Y."/>
            <person name="Berger F."/>
            <person name="Adam C."/>
            <person name="Aki S."/>
            <person name="Althoff F."/>
            <person name="Araki T."/>
            <person name="Arteaga-Vazquez M."/>
            <person name="Balasubrmanian S."/>
            <person name="Bauer D."/>
            <person name="Boehm C."/>
            <person name="Briginshaw L."/>
            <person name="Caballero-Perez J."/>
            <person name="Catarino B."/>
            <person name="Chen F."/>
            <person name="Chiyoda S."/>
            <person name="Chovatia M."/>
            <person name="Davies K."/>
            <person name="Delmans M."/>
            <person name="Demura T."/>
            <person name="Dierschke T."/>
            <person name="Dolan L."/>
            <person name="Dorantes-Acosta A."/>
            <person name="Eklund D."/>
            <person name="Florent S."/>
            <person name="Flores-Sandoval E."/>
            <person name="Fujiyama A."/>
            <person name="Fukuzawa H."/>
            <person name="Galik B."/>
            <person name="Grimanelli D."/>
            <person name="Grimwood J."/>
            <person name="Grossniklaus U."/>
            <person name="Hamada T."/>
            <person name="Haseloff J."/>
            <person name="Hetherington A."/>
            <person name="Higo A."/>
            <person name="Hirakawa Y."/>
            <person name="Hundley H."/>
            <person name="Ikeda Y."/>
            <person name="Inoue K."/>
            <person name="Inoue S."/>
            <person name="Ishida S."/>
            <person name="Jia Q."/>
            <person name="Kakita M."/>
            <person name="Kanazawa T."/>
            <person name="Kawai Y."/>
            <person name="Kawashima T."/>
            <person name="Kennedy M."/>
            <person name="Kinose K."/>
            <person name="Kinoshita T."/>
            <person name="Kohara Y."/>
            <person name="Koide E."/>
            <person name="Komatsu K."/>
            <person name="Kopischke S."/>
            <person name="Kubo M."/>
            <person name="Kyozuka J."/>
            <person name="Lagercrantz U."/>
            <person name="Lin S."/>
            <person name="Lindquist E."/>
            <person name="Lipzen A."/>
            <person name="Lu C."/>
            <person name="Luna E."/>
            <person name="Martienssen R."/>
            <person name="Minamino N."/>
            <person name="Mizutani M."/>
            <person name="Mizutani M."/>
            <person name="Mochizuki N."/>
            <person name="Monte I."/>
            <person name="Mosher R."/>
            <person name="Nagasaki H."/>
            <person name="Nakagami H."/>
            <person name="Naramoto S."/>
            <person name="Nishitani K."/>
            <person name="Ohtani M."/>
            <person name="Okamoto T."/>
            <person name="Okumura M."/>
            <person name="Phillips J."/>
            <person name="Pollak B."/>
            <person name="Reinders A."/>
            <person name="Roevekamp M."/>
            <person name="Sano R."/>
            <person name="Sawa S."/>
            <person name="Schmid M."/>
            <person name="Shirakawa M."/>
            <person name="Solano R."/>
            <person name="Spunde A."/>
            <person name="Suetsugu N."/>
            <person name="Sugano S."/>
            <person name="Sugiyama A."/>
            <person name="Sun R."/>
            <person name="Suzuki Y."/>
            <person name="Takenaka M."/>
            <person name="Takezawa D."/>
            <person name="Tomogane H."/>
            <person name="Tsuzuki M."/>
            <person name="Ueda T."/>
            <person name="Umeda M."/>
            <person name="Ward J."/>
            <person name="Watanabe Y."/>
            <person name="Yazaki K."/>
            <person name="Yokoyama R."/>
            <person name="Yoshitake Y."/>
            <person name="Yotsui I."/>
            <person name="Zachgo S."/>
            <person name="Schmutz J."/>
        </authorList>
    </citation>
    <scope>NUCLEOTIDE SEQUENCE [LARGE SCALE GENOMIC DNA]</scope>
    <source>
        <strain evidence="2">cv. B-3</strain>
    </source>
</reference>
<name>A0A398AP60_BRACM</name>
<gene>
    <name evidence="1" type="ORF">BRARA_A01494</name>
</gene>
<proteinExistence type="predicted"/>
<dbReference type="EMBL" id="CM010628">
    <property type="protein sequence ID" value="RID78698.1"/>
    <property type="molecule type" value="Genomic_DNA"/>
</dbReference>
<protein>
    <submittedName>
        <fullName evidence="1">Uncharacterized protein</fullName>
    </submittedName>
</protein>
<organism evidence="1 2">
    <name type="scientific">Brassica campestris</name>
    <name type="common">Field mustard</name>
    <dbReference type="NCBI Taxonomy" id="3711"/>
    <lineage>
        <taxon>Eukaryota</taxon>
        <taxon>Viridiplantae</taxon>
        <taxon>Streptophyta</taxon>
        <taxon>Embryophyta</taxon>
        <taxon>Tracheophyta</taxon>
        <taxon>Spermatophyta</taxon>
        <taxon>Magnoliopsida</taxon>
        <taxon>eudicotyledons</taxon>
        <taxon>Gunneridae</taxon>
        <taxon>Pentapetalae</taxon>
        <taxon>rosids</taxon>
        <taxon>malvids</taxon>
        <taxon>Brassicales</taxon>
        <taxon>Brassicaceae</taxon>
        <taxon>Brassiceae</taxon>
        <taxon>Brassica</taxon>
    </lineage>
</organism>
<dbReference type="Proteomes" id="UP000264353">
    <property type="component" value="Chromosome A1"/>
</dbReference>
<sequence>MLFPQFQDLLTNLCRTSLSTLKGPIPTRRVFWSSCRYSSNRSDTNCWDCEIPCSTLSYLISTILSTLGLRGWPAWIYFWFPFQKASYY</sequence>
<evidence type="ECO:0000313" key="1">
    <source>
        <dbReference type="EMBL" id="RID78698.1"/>
    </source>
</evidence>
<evidence type="ECO:0000313" key="2">
    <source>
        <dbReference type="Proteomes" id="UP000264353"/>
    </source>
</evidence>
<accession>A0A398AP60</accession>